<dbReference type="SUPFAM" id="SSF161098">
    <property type="entry name" value="MetI-like"/>
    <property type="match status" value="1"/>
</dbReference>
<dbReference type="PANTHER" id="PTHR30614">
    <property type="entry name" value="MEMBRANE COMPONENT OF AMINO ACID ABC TRANSPORTER"/>
    <property type="match status" value="1"/>
</dbReference>
<comment type="caution">
    <text evidence="11">The sequence shown here is derived from an EMBL/GenBank/DDBJ whole genome shotgun (WGS) entry which is preliminary data.</text>
</comment>
<dbReference type="InterPro" id="IPR035906">
    <property type="entry name" value="MetI-like_sf"/>
</dbReference>
<keyword evidence="6" id="KW-0029">Amino-acid transport</keyword>
<dbReference type="Gene3D" id="1.10.3720.10">
    <property type="entry name" value="MetI-like"/>
    <property type="match status" value="1"/>
</dbReference>
<evidence type="ECO:0000256" key="9">
    <source>
        <dbReference type="RuleBase" id="RU363032"/>
    </source>
</evidence>
<dbReference type="Pfam" id="PF00528">
    <property type="entry name" value="BPD_transp_1"/>
    <property type="match status" value="1"/>
</dbReference>
<evidence type="ECO:0000256" key="6">
    <source>
        <dbReference type="ARBA" id="ARBA00022970"/>
    </source>
</evidence>
<dbReference type="InterPro" id="IPR000515">
    <property type="entry name" value="MetI-like"/>
</dbReference>
<feature type="transmembrane region" description="Helical" evidence="9">
    <location>
        <begin position="6"/>
        <end position="27"/>
    </location>
</feature>
<sequence>MFLEGTWLTLYIAVAGTILGFLLGYIIGIIQDIRINEGDSILKKGIFKILKAICRIYVEVFRDTPMIVQAMVLYYGIRQANVNITPLFAGVMVTVLNTGAYMAETVRAGIGSIDMGQREGAWAMGMSPMKTMIYVVLPQAFKNIIPEMANTFLTNLKMTSVLNVIAVQELFMAAKTVGGNYYKYFESYLVIAVIYFVLCFVFNRLFTFLEKKVKKTENYALAVEYMENP</sequence>
<dbReference type="GO" id="GO:0043190">
    <property type="term" value="C:ATP-binding cassette (ABC) transporter complex"/>
    <property type="evidence" value="ECO:0007669"/>
    <property type="project" value="InterPro"/>
</dbReference>
<dbReference type="GO" id="GO:0022857">
    <property type="term" value="F:transmembrane transporter activity"/>
    <property type="evidence" value="ECO:0007669"/>
    <property type="project" value="InterPro"/>
</dbReference>
<evidence type="ECO:0000313" key="12">
    <source>
        <dbReference type="EMBL" id="MZL76997.1"/>
    </source>
</evidence>
<dbReference type="GO" id="GO:0006865">
    <property type="term" value="P:amino acid transport"/>
    <property type="evidence" value="ECO:0007669"/>
    <property type="project" value="UniProtKB-KW"/>
</dbReference>
<evidence type="ECO:0000313" key="13">
    <source>
        <dbReference type="Proteomes" id="UP000452293"/>
    </source>
</evidence>
<dbReference type="Proteomes" id="UP000473323">
    <property type="component" value="Unassembled WGS sequence"/>
</dbReference>
<evidence type="ECO:0000256" key="2">
    <source>
        <dbReference type="ARBA" id="ARBA00010072"/>
    </source>
</evidence>
<protein>
    <submittedName>
        <fullName evidence="11">ABC transporter permease subunit</fullName>
    </submittedName>
</protein>
<evidence type="ECO:0000256" key="5">
    <source>
        <dbReference type="ARBA" id="ARBA00022692"/>
    </source>
</evidence>
<keyword evidence="4" id="KW-1003">Cell membrane</keyword>
<comment type="subcellular location">
    <subcellularLocation>
        <location evidence="1 9">Cell membrane</location>
        <topology evidence="1 9">Multi-pass membrane protein</topology>
    </subcellularLocation>
</comment>
<dbReference type="CDD" id="cd06261">
    <property type="entry name" value="TM_PBP2"/>
    <property type="match status" value="1"/>
</dbReference>
<gene>
    <name evidence="11" type="ORF">GT694_04955</name>
    <name evidence="12" type="ORF">GT718_06395</name>
</gene>
<name>A0A6L8TE09_9FIRM</name>
<reference evidence="13 14" key="1">
    <citation type="journal article" date="2019" name="Nat. Med.">
        <title>A library of human gut bacterial isolates paired with longitudinal multiomics data enables mechanistic microbiome research.</title>
        <authorList>
            <person name="Poyet M."/>
            <person name="Groussin M."/>
            <person name="Gibbons S.M."/>
            <person name="Avila-Pacheco J."/>
            <person name="Jiang X."/>
            <person name="Kearney S.M."/>
            <person name="Perrotta A.R."/>
            <person name="Berdy B."/>
            <person name="Zhao S."/>
            <person name="Lieberman T.D."/>
            <person name="Swanson P.K."/>
            <person name="Smith M."/>
            <person name="Roesemann S."/>
            <person name="Alexander J.E."/>
            <person name="Rich S.A."/>
            <person name="Livny J."/>
            <person name="Vlamakis H."/>
            <person name="Clish C."/>
            <person name="Bullock K."/>
            <person name="Deik A."/>
            <person name="Scott J."/>
            <person name="Pierce K.A."/>
            <person name="Xavier R.J."/>
            <person name="Alm E.J."/>
        </authorList>
    </citation>
    <scope>NUCLEOTIDE SEQUENCE [LARGE SCALE GENOMIC DNA]</scope>
    <source>
        <strain evidence="12 13">BIOML-A1</strain>
        <strain evidence="11 14">BIOML-A4</strain>
    </source>
</reference>
<dbReference type="PROSITE" id="PS50928">
    <property type="entry name" value="ABC_TM1"/>
    <property type="match status" value="1"/>
</dbReference>
<dbReference type="Proteomes" id="UP000452293">
    <property type="component" value="Unassembled WGS sequence"/>
</dbReference>
<evidence type="ECO:0000256" key="3">
    <source>
        <dbReference type="ARBA" id="ARBA00022448"/>
    </source>
</evidence>
<evidence type="ECO:0000313" key="11">
    <source>
        <dbReference type="EMBL" id="MZL61410.1"/>
    </source>
</evidence>
<evidence type="ECO:0000313" key="14">
    <source>
        <dbReference type="Proteomes" id="UP000473323"/>
    </source>
</evidence>
<evidence type="ECO:0000256" key="7">
    <source>
        <dbReference type="ARBA" id="ARBA00022989"/>
    </source>
</evidence>
<keyword evidence="7 9" id="KW-1133">Transmembrane helix</keyword>
<dbReference type="InterPro" id="IPR010065">
    <property type="entry name" value="AA_ABC_transptr_permease_3TM"/>
</dbReference>
<evidence type="ECO:0000256" key="1">
    <source>
        <dbReference type="ARBA" id="ARBA00004651"/>
    </source>
</evidence>
<dbReference type="EMBL" id="WWVW01000010">
    <property type="protein sequence ID" value="MZL76997.1"/>
    <property type="molecule type" value="Genomic_DNA"/>
</dbReference>
<feature type="transmembrane region" description="Helical" evidence="9">
    <location>
        <begin position="188"/>
        <end position="206"/>
    </location>
</feature>
<dbReference type="NCBIfam" id="TIGR01726">
    <property type="entry name" value="HEQRo_perm_3TM"/>
    <property type="match status" value="1"/>
</dbReference>
<feature type="domain" description="ABC transmembrane type-1" evidence="10">
    <location>
        <begin position="6"/>
        <end position="206"/>
    </location>
</feature>
<proteinExistence type="inferred from homology"/>
<accession>A0A6L8TE09</accession>
<dbReference type="PANTHER" id="PTHR30614:SF20">
    <property type="entry name" value="GLUTAMINE TRANSPORT SYSTEM PERMEASE PROTEIN GLNP"/>
    <property type="match status" value="1"/>
</dbReference>
<dbReference type="AlphaFoldDB" id="A0A6L8TE09"/>
<organism evidence="11 14">
    <name type="scientific">Blautia massiliensis</name>
    <name type="common">ex Durand et al. 2017</name>
    <dbReference type="NCBI Taxonomy" id="1737424"/>
    <lineage>
        <taxon>Bacteria</taxon>
        <taxon>Bacillati</taxon>
        <taxon>Bacillota</taxon>
        <taxon>Clostridia</taxon>
        <taxon>Lachnospirales</taxon>
        <taxon>Lachnospiraceae</taxon>
        <taxon>Blautia</taxon>
    </lineage>
</organism>
<keyword evidence="8 9" id="KW-0472">Membrane</keyword>
<dbReference type="InterPro" id="IPR043429">
    <property type="entry name" value="ArtM/GltK/GlnP/TcyL/YhdX-like"/>
</dbReference>
<dbReference type="EMBL" id="WWVT01000005">
    <property type="protein sequence ID" value="MZL61410.1"/>
    <property type="molecule type" value="Genomic_DNA"/>
</dbReference>
<comment type="similarity">
    <text evidence="2">Belongs to the binding-protein-dependent transport system permease family. HisMQ subfamily.</text>
</comment>
<keyword evidence="5 9" id="KW-0812">Transmembrane</keyword>
<keyword evidence="13" id="KW-1185">Reference proteome</keyword>
<evidence type="ECO:0000256" key="4">
    <source>
        <dbReference type="ARBA" id="ARBA00022475"/>
    </source>
</evidence>
<evidence type="ECO:0000256" key="8">
    <source>
        <dbReference type="ARBA" id="ARBA00023136"/>
    </source>
</evidence>
<evidence type="ECO:0000259" key="10">
    <source>
        <dbReference type="PROSITE" id="PS50928"/>
    </source>
</evidence>
<keyword evidence="3 9" id="KW-0813">Transport</keyword>